<comment type="caution">
    <text evidence="3">The sequence shown here is derived from an EMBL/GenBank/DDBJ whole genome shotgun (WGS) entry which is preliminary data.</text>
</comment>
<feature type="region of interest" description="Disordered" evidence="1">
    <location>
        <begin position="101"/>
        <end position="126"/>
    </location>
</feature>
<dbReference type="InterPro" id="IPR032675">
    <property type="entry name" value="LRR_dom_sf"/>
</dbReference>
<dbReference type="Gene3D" id="3.80.10.10">
    <property type="entry name" value="Ribonuclease Inhibitor"/>
    <property type="match status" value="1"/>
</dbReference>
<dbReference type="Pfam" id="PF12937">
    <property type="entry name" value="F-box-like"/>
    <property type="match status" value="1"/>
</dbReference>
<feature type="region of interest" description="Disordered" evidence="1">
    <location>
        <begin position="225"/>
        <end position="259"/>
    </location>
</feature>
<dbReference type="PANTHER" id="PTHR38926:SF72">
    <property type="entry name" value="IM:7136021-RELATED"/>
    <property type="match status" value="1"/>
</dbReference>
<evidence type="ECO:0000313" key="4">
    <source>
        <dbReference type="Proteomes" id="UP001194696"/>
    </source>
</evidence>
<dbReference type="InterPro" id="IPR036047">
    <property type="entry name" value="F-box-like_dom_sf"/>
</dbReference>
<feature type="domain" description="F-box" evidence="2">
    <location>
        <begin position="256"/>
        <end position="309"/>
    </location>
</feature>
<dbReference type="SUPFAM" id="SSF81383">
    <property type="entry name" value="F-box domain"/>
    <property type="match status" value="1"/>
</dbReference>
<proteinExistence type="predicted"/>
<dbReference type="PANTHER" id="PTHR38926">
    <property type="entry name" value="F-BOX DOMAIN CONTAINING PROTEIN, EXPRESSED"/>
    <property type="match status" value="1"/>
</dbReference>
<keyword evidence="4" id="KW-1185">Reference proteome</keyword>
<accession>A0ABQ7K7D2</accession>
<organism evidence="3 4">
    <name type="scientific">Linnemannia gamsii</name>
    <dbReference type="NCBI Taxonomy" id="64522"/>
    <lineage>
        <taxon>Eukaryota</taxon>
        <taxon>Fungi</taxon>
        <taxon>Fungi incertae sedis</taxon>
        <taxon>Mucoromycota</taxon>
        <taxon>Mortierellomycotina</taxon>
        <taxon>Mortierellomycetes</taxon>
        <taxon>Mortierellales</taxon>
        <taxon>Mortierellaceae</taxon>
        <taxon>Linnemannia</taxon>
    </lineage>
</organism>
<dbReference type="Gene3D" id="1.20.1280.50">
    <property type="match status" value="1"/>
</dbReference>
<evidence type="ECO:0000256" key="1">
    <source>
        <dbReference type="SAM" id="MobiDB-lite"/>
    </source>
</evidence>
<name>A0ABQ7K7D2_9FUNG</name>
<feature type="compositionally biased region" description="Low complexity" evidence="1">
    <location>
        <begin position="114"/>
        <end position="126"/>
    </location>
</feature>
<evidence type="ECO:0000313" key="3">
    <source>
        <dbReference type="EMBL" id="KAG0293287.1"/>
    </source>
</evidence>
<dbReference type="SUPFAM" id="SSF52047">
    <property type="entry name" value="RNI-like"/>
    <property type="match status" value="1"/>
</dbReference>
<feature type="region of interest" description="Disordered" evidence="1">
    <location>
        <begin position="61"/>
        <end position="80"/>
    </location>
</feature>
<gene>
    <name evidence="3" type="ORF">BGZ96_003053</name>
</gene>
<feature type="region of interest" description="Disordered" evidence="1">
    <location>
        <begin position="181"/>
        <end position="200"/>
    </location>
</feature>
<dbReference type="EMBL" id="JAAAIM010000162">
    <property type="protein sequence ID" value="KAG0293287.1"/>
    <property type="molecule type" value="Genomic_DNA"/>
</dbReference>
<reference evidence="3 4" key="1">
    <citation type="journal article" date="2020" name="Fungal Divers.">
        <title>Resolving the Mortierellaceae phylogeny through synthesis of multi-gene phylogenetics and phylogenomics.</title>
        <authorList>
            <person name="Vandepol N."/>
            <person name="Liber J."/>
            <person name="Desiro A."/>
            <person name="Na H."/>
            <person name="Kennedy M."/>
            <person name="Barry K."/>
            <person name="Grigoriev I.V."/>
            <person name="Miller A.N."/>
            <person name="O'Donnell K."/>
            <person name="Stajich J.E."/>
            <person name="Bonito G."/>
        </authorList>
    </citation>
    <scope>NUCLEOTIDE SEQUENCE [LARGE SCALE GENOMIC DNA]</scope>
    <source>
        <strain evidence="3 4">AD045</strain>
    </source>
</reference>
<dbReference type="PROSITE" id="PS50181">
    <property type="entry name" value="FBOX"/>
    <property type="match status" value="1"/>
</dbReference>
<sequence length="726" mass="79962">MTTASSTHTQGNATRMNMRAVAITQPITVTVDPNAPWTSPMPATVSSAALRTTVFSFMANFTQDTHPGSPPSHASASTTTSASSRFIAAATTTSTAAQVAQMSSSTRTSGSEVTITTASTNTSTLPTLPRSRSIILVGTSTSVALPPSPVLVPAPSPSLRPLYLHLPPTSLKQPADVLPLVPSSASSSSSSVPWSSPVPAPSLTSYSLSSPTTILATKRKSASAVTITDDSDSSPPPTKATKVSRHLSPSSTPSDQRRMKRLPSEVLLVVARFLELKDIVECMLVCKSWHQALCLILWSDIGRVQWRKVTFPLNDMEVDDDESFNHRLRQVRKLVWDERFNVAVTSERIAAMLRLMPGLTDLSLTASVFRPPRTLLGLLKNLRMLNRLKSLHLHFSSFHGEDALPINQVIHGCHDLEVLSVNGTRFREETQEELDAHPQPWSLTSLSVPRTHLSLLQRCPELRALELTSHPNIDVEINLQPIARCPRLERLKFVGSDGFIVSDFEAVVPTMRCLTSLCIEHIHQQQFGNLEPLTEIANVPELRELELGRVMIHGEELLTMTNQLMIFGILRGRPNLRKFALKGFTIDAASFFTMMEDGHSVPSCLCPQLRELWLEIHVVESSQNVMEQTWELVYRHVARIGDLNSLTLRSAHLNISPRAGFNLLANTGKLKELKLSNPNSRSWTAAEMQLLMNVAPHLKSLDLSPAINHSNVNGWLRLNGKAYLIK</sequence>
<evidence type="ECO:0000259" key="2">
    <source>
        <dbReference type="PROSITE" id="PS50181"/>
    </source>
</evidence>
<protein>
    <recommendedName>
        <fullName evidence="2">F-box domain-containing protein</fullName>
    </recommendedName>
</protein>
<dbReference type="InterPro" id="IPR001810">
    <property type="entry name" value="F-box_dom"/>
</dbReference>
<dbReference type="Proteomes" id="UP001194696">
    <property type="component" value="Unassembled WGS sequence"/>
</dbReference>